<evidence type="ECO:0008006" key="4">
    <source>
        <dbReference type="Google" id="ProtNLM"/>
    </source>
</evidence>
<dbReference type="FunFam" id="1.20.58.60:FF:000340">
    <property type="entry name" value="Spectrin beta chain"/>
    <property type="match status" value="1"/>
</dbReference>
<reference evidence="3" key="1">
    <citation type="submission" date="2020-11" db="EMBL/GenBank/DDBJ databases">
        <authorList>
            <person name="Tran Van P."/>
        </authorList>
    </citation>
    <scope>NUCLEOTIDE SEQUENCE</scope>
</reference>
<organism evidence="3">
    <name type="scientific">Timema poppense</name>
    <name type="common">Walking stick</name>
    <dbReference type="NCBI Taxonomy" id="170557"/>
    <lineage>
        <taxon>Eukaryota</taxon>
        <taxon>Metazoa</taxon>
        <taxon>Ecdysozoa</taxon>
        <taxon>Arthropoda</taxon>
        <taxon>Hexapoda</taxon>
        <taxon>Insecta</taxon>
        <taxon>Pterygota</taxon>
        <taxon>Neoptera</taxon>
        <taxon>Polyneoptera</taxon>
        <taxon>Phasmatodea</taxon>
        <taxon>Timematodea</taxon>
        <taxon>Timematoidea</taxon>
        <taxon>Timematidae</taxon>
        <taxon>Timema</taxon>
    </lineage>
</organism>
<proteinExistence type="predicted"/>
<feature type="coiled-coil region" evidence="2">
    <location>
        <begin position="541"/>
        <end position="568"/>
    </location>
</feature>
<keyword evidence="2" id="KW-0175">Coiled coil</keyword>
<dbReference type="CDD" id="cd00176">
    <property type="entry name" value="SPEC"/>
    <property type="match status" value="2"/>
</dbReference>
<dbReference type="PANTHER" id="PTHR11915">
    <property type="entry name" value="SPECTRIN/FILAMIN RELATED CYTOSKELETAL PROTEIN"/>
    <property type="match status" value="1"/>
</dbReference>
<sequence length="737" mass="84453">MVKQECLCPADKVHKKAESINDRRNANRDKAMQYMDKLKDQLQLHQFLQVTLWCLVWYRASVMCGIVRVSGVVSCECPEREMHSSIIDCEELGEWVQEKHITAQDETYRSAKTVHSKWTRHQAFEAEIASNKDRLFRIQQVTTNSSHNRIADVTLKRTKSLNIISLASCILTKSSKSWGRWSIQLLVEGCTNQSSARQQCAPNTGKQGWAELLQNRNVTHHSPSSFSRQAADELIKEKPELSELIEPKISELGQQFDDLESTTKDKGERLFDANREVLLHQTCDDIDSWMNELEKQIESEDTGNDLASVNILMQKQQMIETQMAVKARQVSELEKQAEYIQKTAPEKIEPIIYKKTQVEERFQQLKAPLLDRQRQLEKKKEAFQFRRDVEDEKLWIAEKLPQANSTEYGNSLFNVNTLKKKNQSLRTEIDNHETRINLVCGNGQKLIEEGHEDSAEFTERIDDLLDKWGHLKDSVENRHNRLLQSEKAQQVSASVAELCARAQYLFDASEAESWMSEQELYMMVEDRGKDEISTQNLMKKHETLELAVEDYANNIRQLGETARQLTSEQHPLSDQIAVKQSQVDKLYAGLKDLAGERRAKLDEALQLFMLNREVDDLEQWIAERELVAASHELGQDYDHVTVRGGASRRNCSCPATVGLLWERFKEFARDTEAIGSERVAAVNGIADQLIGASHSDSATIAEWKDGLNEAWQDLLELIETRTQVRSKAPSLLVATRL</sequence>
<dbReference type="InterPro" id="IPR018159">
    <property type="entry name" value="Spectrin/alpha-actinin"/>
</dbReference>
<dbReference type="SMART" id="SM00150">
    <property type="entry name" value="SPEC"/>
    <property type="match status" value="5"/>
</dbReference>
<dbReference type="AlphaFoldDB" id="A0A7R9D866"/>
<keyword evidence="1" id="KW-0677">Repeat</keyword>
<gene>
    <name evidence="3" type="ORF">TPSB3V08_LOCUS7058</name>
</gene>
<evidence type="ECO:0000313" key="3">
    <source>
        <dbReference type="EMBL" id="CAD7409857.1"/>
    </source>
</evidence>
<dbReference type="InterPro" id="IPR002017">
    <property type="entry name" value="Spectrin_repeat"/>
</dbReference>
<protein>
    <recommendedName>
        <fullName evidence="4">Spectrin alpha chain-like protein</fullName>
    </recommendedName>
</protein>
<evidence type="ECO:0000256" key="2">
    <source>
        <dbReference type="SAM" id="Coils"/>
    </source>
</evidence>
<accession>A0A7R9D866</accession>
<dbReference type="GO" id="GO:0005737">
    <property type="term" value="C:cytoplasm"/>
    <property type="evidence" value="ECO:0007669"/>
    <property type="project" value="UniProtKB-ARBA"/>
</dbReference>
<dbReference type="EMBL" id="OD004384">
    <property type="protein sequence ID" value="CAD7409857.1"/>
    <property type="molecule type" value="Genomic_DNA"/>
</dbReference>
<dbReference type="SUPFAM" id="SSF46966">
    <property type="entry name" value="Spectrin repeat"/>
    <property type="match status" value="5"/>
</dbReference>
<name>A0A7R9D866_TIMPO</name>
<dbReference type="Gene3D" id="1.20.58.60">
    <property type="match status" value="4"/>
</dbReference>
<dbReference type="Pfam" id="PF00435">
    <property type="entry name" value="Spectrin"/>
    <property type="match status" value="5"/>
</dbReference>
<evidence type="ECO:0000256" key="1">
    <source>
        <dbReference type="ARBA" id="ARBA00022737"/>
    </source>
</evidence>